<sequence>MAPAVAFLGLACVVCMMVANFPLLVGTTTGAWVIGGLVTLSAVAGAAQALVLRARRPAVYERL</sequence>
<keyword evidence="1" id="KW-1133">Transmembrane helix</keyword>
<dbReference type="Proteomes" id="UP000323046">
    <property type="component" value="Chromosome"/>
</dbReference>
<dbReference type="EMBL" id="CP029193">
    <property type="protein sequence ID" value="QES30783.1"/>
    <property type="molecule type" value="Genomic_DNA"/>
</dbReference>
<gene>
    <name evidence="2" type="ORF">DEJ47_34095</name>
</gene>
<organism evidence="2 3">
    <name type="scientific">Streptomyces venezuelae</name>
    <dbReference type="NCBI Taxonomy" id="54571"/>
    <lineage>
        <taxon>Bacteria</taxon>
        <taxon>Bacillati</taxon>
        <taxon>Actinomycetota</taxon>
        <taxon>Actinomycetes</taxon>
        <taxon>Kitasatosporales</taxon>
        <taxon>Streptomycetaceae</taxon>
        <taxon>Streptomyces</taxon>
    </lineage>
</organism>
<dbReference type="AlphaFoldDB" id="A0A5P2BK65"/>
<evidence type="ECO:0000313" key="3">
    <source>
        <dbReference type="Proteomes" id="UP000323046"/>
    </source>
</evidence>
<proteinExistence type="predicted"/>
<reference evidence="2 3" key="1">
    <citation type="submission" date="2018-05" db="EMBL/GenBank/DDBJ databases">
        <title>Streptomyces venezuelae.</title>
        <authorList>
            <person name="Kim W."/>
            <person name="Lee N."/>
            <person name="Cho B.-K."/>
        </authorList>
    </citation>
    <scope>NUCLEOTIDE SEQUENCE [LARGE SCALE GENOMIC DNA]</scope>
    <source>
        <strain evidence="2 3">ATCC 14583</strain>
    </source>
</reference>
<protein>
    <submittedName>
        <fullName evidence="2">Uncharacterized protein</fullName>
    </submittedName>
</protein>
<keyword evidence="1" id="KW-0472">Membrane</keyword>
<evidence type="ECO:0000313" key="2">
    <source>
        <dbReference type="EMBL" id="QES30783.1"/>
    </source>
</evidence>
<feature type="transmembrane region" description="Helical" evidence="1">
    <location>
        <begin position="30"/>
        <end position="52"/>
    </location>
</feature>
<keyword evidence="3" id="KW-1185">Reference proteome</keyword>
<name>A0A5P2BK65_STRVZ</name>
<evidence type="ECO:0000256" key="1">
    <source>
        <dbReference type="SAM" id="Phobius"/>
    </source>
</evidence>
<keyword evidence="1" id="KW-0812">Transmembrane</keyword>
<accession>A0A5P2BK65</accession>